<protein>
    <submittedName>
        <fullName evidence="2">Uncharacterized protein</fullName>
    </submittedName>
</protein>
<dbReference type="EMBL" id="ML987208">
    <property type="protein sequence ID" value="KAF2242460.1"/>
    <property type="molecule type" value="Genomic_DNA"/>
</dbReference>
<reference evidence="2" key="1">
    <citation type="journal article" date="2020" name="Stud. Mycol.">
        <title>101 Dothideomycetes genomes: a test case for predicting lifestyles and emergence of pathogens.</title>
        <authorList>
            <person name="Haridas S."/>
            <person name="Albert R."/>
            <person name="Binder M."/>
            <person name="Bloem J."/>
            <person name="Labutti K."/>
            <person name="Salamov A."/>
            <person name="Andreopoulos B."/>
            <person name="Baker S."/>
            <person name="Barry K."/>
            <person name="Bills G."/>
            <person name="Bluhm B."/>
            <person name="Cannon C."/>
            <person name="Castanera R."/>
            <person name="Culley D."/>
            <person name="Daum C."/>
            <person name="Ezra D."/>
            <person name="Gonzalez J."/>
            <person name="Henrissat B."/>
            <person name="Kuo A."/>
            <person name="Liang C."/>
            <person name="Lipzen A."/>
            <person name="Lutzoni F."/>
            <person name="Magnuson J."/>
            <person name="Mondo S."/>
            <person name="Nolan M."/>
            <person name="Ohm R."/>
            <person name="Pangilinan J."/>
            <person name="Park H.-J."/>
            <person name="Ramirez L."/>
            <person name="Alfaro M."/>
            <person name="Sun H."/>
            <person name="Tritt A."/>
            <person name="Yoshinaga Y."/>
            <person name="Zwiers L.-H."/>
            <person name="Turgeon B."/>
            <person name="Goodwin S."/>
            <person name="Spatafora J."/>
            <person name="Crous P."/>
            <person name="Grigoriev I."/>
        </authorList>
    </citation>
    <scope>NUCLEOTIDE SEQUENCE</scope>
    <source>
        <strain evidence="2">CBS 122368</strain>
    </source>
</reference>
<name>A0A6A6HYN0_9PLEO</name>
<dbReference type="Proteomes" id="UP000800094">
    <property type="component" value="Unassembled WGS sequence"/>
</dbReference>
<keyword evidence="3" id="KW-1185">Reference proteome</keyword>
<dbReference type="AlphaFoldDB" id="A0A6A6HYN0"/>
<dbReference type="RefSeq" id="XP_033677464.1">
    <property type="nucleotide sequence ID" value="XM_033834106.1"/>
</dbReference>
<feature type="region of interest" description="Disordered" evidence="1">
    <location>
        <begin position="207"/>
        <end position="236"/>
    </location>
</feature>
<gene>
    <name evidence="2" type="ORF">BU26DRAFT_571131</name>
</gene>
<evidence type="ECO:0000256" key="1">
    <source>
        <dbReference type="SAM" id="MobiDB-lite"/>
    </source>
</evidence>
<evidence type="ECO:0000313" key="2">
    <source>
        <dbReference type="EMBL" id="KAF2242460.1"/>
    </source>
</evidence>
<organism evidence="2 3">
    <name type="scientific">Trematosphaeria pertusa</name>
    <dbReference type="NCBI Taxonomy" id="390896"/>
    <lineage>
        <taxon>Eukaryota</taxon>
        <taxon>Fungi</taxon>
        <taxon>Dikarya</taxon>
        <taxon>Ascomycota</taxon>
        <taxon>Pezizomycotina</taxon>
        <taxon>Dothideomycetes</taxon>
        <taxon>Pleosporomycetidae</taxon>
        <taxon>Pleosporales</taxon>
        <taxon>Massarineae</taxon>
        <taxon>Trematosphaeriaceae</taxon>
        <taxon>Trematosphaeria</taxon>
    </lineage>
</organism>
<dbReference type="GeneID" id="54587436"/>
<evidence type="ECO:0000313" key="3">
    <source>
        <dbReference type="Proteomes" id="UP000800094"/>
    </source>
</evidence>
<feature type="compositionally biased region" description="Basic and acidic residues" evidence="1">
    <location>
        <begin position="207"/>
        <end position="233"/>
    </location>
</feature>
<proteinExistence type="predicted"/>
<accession>A0A6A6HYN0</accession>
<sequence length="341" mass="37476">MGYPQNRGVPQQYMGVPYQYTGVPQQQVNVHQHYMGGPQQYMGAAQHHTGVPQQYMGVRQKHMGGAQQHAGGTQQHMGVPQPAMLYPVPHPPPAGTTESILREAWRVEGFATVNPMDYLTVDGITKVMDAKVDLRNTLHRPTTSIYRPEELPLLSRYRSFVAANALGLLVQELDHQLTWLRARAEDLMKTEVSLRKDIPRGWKDFARSRTQPKRDRVVKAPRKARTEAEKSGSDKASVIALASPGYPDSGYTSSGYKASEASTALDVSPGIPQSPWDTEQGDFTGVDTASGSGTSAQMGSRSIQEGPACIMQQTLGPDVDAEVDAVDWDLWVDFEAGEKSR</sequence>